<accession>A0A7W3JG21</accession>
<sequence>MANGTNDKPSVKQQRDARRQEKVAALKKQQERARRNRLIGIVTASVAGAAVVALVVAYVVTSGQPRQDPQAIEIDGVQTYSDLTANHVAGAVDYAMTPPAGGDHNQIWLNCGVYTEPVPNENAVHDLEHGAIWFTYDPAQVSDAEIEALQDFAPDTYAVVSPFEGLDSPMYVSAWGAQLPFANVTDDEASVSDFVTKYWKSGDAPEPGAPCTGGVDGEGKIA</sequence>
<evidence type="ECO:0000313" key="5">
    <source>
        <dbReference type="Proteomes" id="UP000321154"/>
    </source>
</evidence>
<feature type="region of interest" description="Disordered" evidence="1">
    <location>
        <begin position="1"/>
        <end position="29"/>
    </location>
</feature>
<protein>
    <submittedName>
        <fullName evidence="3">Membrane protein</fullName>
    </submittedName>
</protein>
<dbReference type="RefSeq" id="WP_208720895.1">
    <property type="nucleotide sequence ID" value="NZ_BAAAHR010000002.1"/>
</dbReference>
<evidence type="ECO:0000313" key="4">
    <source>
        <dbReference type="EMBL" id="MBA8812178.1"/>
    </source>
</evidence>
<evidence type="ECO:0000256" key="1">
    <source>
        <dbReference type="SAM" id="MobiDB-lite"/>
    </source>
</evidence>
<evidence type="ECO:0000313" key="3">
    <source>
        <dbReference type="EMBL" id="GEK83723.1"/>
    </source>
</evidence>
<keyword evidence="2" id="KW-1133">Transmembrane helix</keyword>
<feature type="transmembrane region" description="Helical" evidence="2">
    <location>
        <begin position="38"/>
        <end position="60"/>
    </location>
</feature>
<dbReference type="Proteomes" id="UP000522688">
    <property type="component" value="Unassembled WGS sequence"/>
</dbReference>
<dbReference type="InterPro" id="IPR021454">
    <property type="entry name" value="DUF3105"/>
</dbReference>
<dbReference type="AlphaFoldDB" id="A0A7W3JG21"/>
<evidence type="ECO:0000313" key="6">
    <source>
        <dbReference type="Proteomes" id="UP000522688"/>
    </source>
</evidence>
<keyword evidence="2" id="KW-0472">Membrane</keyword>
<evidence type="ECO:0000256" key="2">
    <source>
        <dbReference type="SAM" id="Phobius"/>
    </source>
</evidence>
<dbReference type="EMBL" id="JACGWW010000001">
    <property type="protein sequence ID" value="MBA8812178.1"/>
    <property type="molecule type" value="Genomic_DNA"/>
</dbReference>
<keyword evidence="5" id="KW-1185">Reference proteome</keyword>
<feature type="region of interest" description="Disordered" evidence="1">
    <location>
        <begin position="203"/>
        <end position="222"/>
    </location>
</feature>
<keyword evidence="2" id="KW-0812">Transmembrane</keyword>
<dbReference type="EMBL" id="BJUV01000019">
    <property type="protein sequence ID" value="GEK83723.1"/>
    <property type="molecule type" value="Genomic_DNA"/>
</dbReference>
<organism evidence="4 6">
    <name type="scientific">Frigoribacterium faeni</name>
    <dbReference type="NCBI Taxonomy" id="145483"/>
    <lineage>
        <taxon>Bacteria</taxon>
        <taxon>Bacillati</taxon>
        <taxon>Actinomycetota</taxon>
        <taxon>Actinomycetes</taxon>
        <taxon>Micrococcales</taxon>
        <taxon>Microbacteriaceae</taxon>
        <taxon>Frigoribacterium</taxon>
    </lineage>
</organism>
<name>A0A7W3JG21_9MICO</name>
<reference evidence="4 6" key="2">
    <citation type="submission" date="2020-07" db="EMBL/GenBank/DDBJ databases">
        <title>Sequencing the genomes of 1000 actinobacteria strains.</title>
        <authorList>
            <person name="Klenk H.-P."/>
        </authorList>
    </citation>
    <scope>NUCLEOTIDE SEQUENCE [LARGE SCALE GENOMIC DNA]</scope>
    <source>
        <strain evidence="4 6">DSM 10309</strain>
    </source>
</reference>
<dbReference type="Pfam" id="PF11303">
    <property type="entry name" value="DUF3105"/>
    <property type="match status" value="1"/>
</dbReference>
<reference evidence="3 5" key="1">
    <citation type="submission" date="2019-07" db="EMBL/GenBank/DDBJ databases">
        <title>Whole genome shotgun sequence of Frigoribacterium faeni NBRC 103066.</title>
        <authorList>
            <person name="Hosoyama A."/>
            <person name="Uohara A."/>
            <person name="Ohji S."/>
            <person name="Ichikawa N."/>
        </authorList>
    </citation>
    <scope>NUCLEOTIDE SEQUENCE [LARGE SCALE GENOMIC DNA]</scope>
    <source>
        <strain evidence="3 5">NBRC 103066</strain>
    </source>
</reference>
<dbReference type="Proteomes" id="UP000321154">
    <property type="component" value="Unassembled WGS sequence"/>
</dbReference>
<proteinExistence type="predicted"/>
<feature type="compositionally biased region" description="Basic and acidic residues" evidence="1">
    <location>
        <begin position="9"/>
        <end position="29"/>
    </location>
</feature>
<comment type="caution">
    <text evidence="4">The sequence shown here is derived from an EMBL/GenBank/DDBJ whole genome shotgun (WGS) entry which is preliminary data.</text>
</comment>
<gene>
    <name evidence="4" type="ORF">FB463_000402</name>
    <name evidence="3" type="ORF">FFA01_20320</name>
</gene>